<dbReference type="AlphaFoldDB" id="A0AAV9ZV96"/>
<dbReference type="EMBL" id="JAWWNJ010000106">
    <property type="protein sequence ID" value="KAK6992910.1"/>
    <property type="molecule type" value="Genomic_DNA"/>
</dbReference>
<keyword evidence="3" id="KW-1185">Reference proteome</keyword>
<reference evidence="1 3" key="1">
    <citation type="journal article" date="2024" name="J Genomics">
        <title>Draft genome sequencing and assembly of Favolaschia claudopus CIRM-BRFM 2984 isolated from oak limbs.</title>
        <authorList>
            <person name="Navarro D."/>
            <person name="Drula E."/>
            <person name="Chaduli D."/>
            <person name="Cazenave R."/>
            <person name="Ahrendt S."/>
            <person name="Wang J."/>
            <person name="Lipzen A."/>
            <person name="Daum C."/>
            <person name="Barry K."/>
            <person name="Grigoriev I.V."/>
            <person name="Favel A."/>
            <person name="Rosso M.N."/>
            <person name="Martin F."/>
        </authorList>
    </citation>
    <scope>NUCLEOTIDE SEQUENCE [LARGE SCALE GENOMIC DNA]</scope>
    <source>
        <strain evidence="1 3">CIRM-BRFM 2984</strain>
    </source>
</reference>
<organism evidence="1 3">
    <name type="scientific">Favolaschia claudopus</name>
    <dbReference type="NCBI Taxonomy" id="2862362"/>
    <lineage>
        <taxon>Eukaryota</taxon>
        <taxon>Fungi</taxon>
        <taxon>Dikarya</taxon>
        <taxon>Basidiomycota</taxon>
        <taxon>Agaricomycotina</taxon>
        <taxon>Agaricomycetes</taxon>
        <taxon>Agaricomycetidae</taxon>
        <taxon>Agaricales</taxon>
        <taxon>Marasmiineae</taxon>
        <taxon>Mycenaceae</taxon>
        <taxon>Favolaschia</taxon>
    </lineage>
</organism>
<dbReference type="Proteomes" id="UP001362999">
    <property type="component" value="Unassembled WGS sequence"/>
</dbReference>
<dbReference type="EMBL" id="JAWWNJ010000029">
    <property type="protein sequence ID" value="KAK7027555.1"/>
    <property type="molecule type" value="Genomic_DNA"/>
</dbReference>
<proteinExistence type="predicted"/>
<evidence type="ECO:0000313" key="3">
    <source>
        <dbReference type="Proteomes" id="UP001362999"/>
    </source>
</evidence>
<gene>
    <name evidence="2" type="ORF">R3P38DRAFT_2776473</name>
    <name evidence="1" type="ORF">R3P38DRAFT_2801767</name>
</gene>
<evidence type="ECO:0000313" key="1">
    <source>
        <dbReference type="EMBL" id="KAK6992910.1"/>
    </source>
</evidence>
<dbReference type="InterPro" id="IPR032675">
    <property type="entry name" value="LRR_dom_sf"/>
</dbReference>
<name>A0AAV9ZV96_9AGAR</name>
<comment type="caution">
    <text evidence="1">The sequence shown here is derived from an EMBL/GenBank/DDBJ whole genome shotgun (WGS) entry which is preliminary data.</text>
</comment>
<sequence length="488" mass="55409">MIDTEILTLIIQGGSSPASLQTRQELYDYDLRRHRLYQVCQSLRYKIADNAVFWTALYLDRADPSGRHKSKIPVHEAIVADHVKFCGQGRPLNVFFGLKCNGTPTSLYERLWTELIRNNSMWGNVLVSANSVCRADERCLHSMIQGEMLLNASRLQSFAAVKNEGEYANCRGPHNVVSLPVTAQLSTIAIEVPARIISGTSINLRLLDVRTKADDTMWCHFFDSCTSLEELVWRRDGPVRATRTVSVPSLHVFRTQSVNFPPPILAPHLITLNVTDEENPFTAYQFKCLVGTNPAHLEHLDMLPNPTRKMDIDEIFRNCANLVTLTVSTTETRTTLYGAIATRAQNQYLKFDRRKFESVQFAHGPPLNSWAVTARKRYEALCRVAFKVELNTVKFEPRAERLGVRKFPGDVKFGEDAQAELILGNGMDPQMTHLYNQDFDPFHPDAKPSPITLVILTLDADGARSMFARGWYYKGVCYRPFRDRPPRD</sequence>
<dbReference type="Gene3D" id="3.80.10.10">
    <property type="entry name" value="Ribonuclease Inhibitor"/>
    <property type="match status" value="1"/>
</dbReference>
<protein>
    <submittedName>
        <fullName evidence="1">Uncharacterized protein</fullName>
    </submittedName>
</protein>
<accession>A0AAV9ZV96</accession>
<evidence type="ECO:0000313" key="2">
    <source>
        <dbReference type="EMBL" id="KAK7027555.1"/>
    </source>
</evidence>